<organism evidence="4">
    <name type="scientific">Aureoumbra lagunensis</name>
    <dbReference type="NCBI Taxonomy" id="44058"/>
    <lineage>
        <taxon>Eukaryota</taxon>
        <taxon>Sar</taxon>
        <taxon>Stramenopiles</taxon>
        <taxon>Ochrophyta</taxon>
        <taxon>Pelagophyceae</taxon>
        <taxon>Pelagomonadales</taxon>
        <taxon>Aureoumbra</taxon>
    </lineage>
</organism>
<feature type="domain" description="PX" evidence="3">
    <location>
        <begin position="621"/>
        <end position="741"/>
    </location>
</feature>
<dbReference type="Pfam" id="PF13634">
    <property type="entry name" value="Nucleoporin_FG"/>
    <property type="match status" value="1"/>
</dbReference>
<dbReference type="InterPro" id="IPR025574">
    <property type="entry name" value="Nucleoporin_FG_rpt"/>
</dbReference>
<evidence type="ECO:0000259" key="3">
    <source>
        <dbReference type="PROSITE" id="PS50195"/>
    </source>
</evidence>
<feature type="region of interest" description="Disordered" evidence="2">
    <location>
        <begin position="61"/>
        <end position="106"/>
    </location>
</feature>
<sequence>MTESPSPLLSVGFANDEERLHLRQYAVDIAEEELRQSLKEGLVQEIEKVAQEVVREMPIQQDISIQTSPDVDQDLTYSSIEESISLEESPEEQTAEPQLIADETPSVEEFKISESLLEKTVTESNASIQETNAIESTLEDSQCKSIEAVSVEQSQSKGPIVEEIQEKREEAPVVIQCNDMEDSMKKEPEENDNAILENSEECEEATQKILDKAPDSNIVVDEESKADTLNVENDELAQARRRREEFLARLETENSAELLEQRVAAARAKEIQVAEALAATTVTIKTEVRPSPEISSSQKKEEESDLFSIPNILKEDISESLFGEAQDEPLFGEAQVDVGALFGEESATQAIQEEALFGETSNTDDLLFGTAQTGVGYDELLFGKQTNKNEETKIDHPLFGDESSTTRFDEQINSTNQADTCTAANGHFDSEPDLFGFNTTTKNQVDEAHLFGDAGTSSTKIDDEPDLFGLYTRHTISTSEPDLFNLNSAVATTTNIRQESHYSNLTNTASSIRDDPLLFSDNFVPKVTPTQNSLSYLPQSTSGVQDNPFSAAAARARHPSFSLQETAIPQEKEEDDVFAPPPVGATQADPKAEWRVTRNDLALHRHELGKAAATYAFGGVFSCSMYGTAEAKDFETGEPYTEYIIRCQFGKTFETMKPWMVARRFREFVAVDANLRAALPDLAPHLPPLPSSFVFFAMSPQVVEQRQHGLEQYLKTLITEFPATLKSPQLDEFLCIHSRIAASTAPRSSTSNASATSSRGGFY</sequence>
<dbReference type="Pfam" id="PF00787">
    <property type="entry name" value="PX"/>
    <property type="match status" value="1"/>
</dbReference>
<dbReference type="PROSITE" id="PS50195">
    <property type="entry name" value="PX"/>
    <property type="match status" value="1"/>
</dbReference>
<dbReference type="InterPro" id="IPR036871">
    <property type="entry name" value="PX_dom_sf"/>
</dbReference>
<reference evidence="4" key="1">
    <citation type="submission" date="2021-01" db="EMBL/GenBank/DDBJ databases">
        <authorList>
            <person name="Corre E."/>
            <person name="Pelletier E."/>
            <person name="Niang G."/>
            <person name="Scheremetjew M."/>
            <person name="Finn R."/>
            <person name="Kale V."/>
            <person name="Holt S."/>
            <person name="Cochrane G."/>
            <person name="Meng A."/>
            <person name="Brown T."/>
            <person name="Cohen L."/>
        </authorList>
    </citation>
    <scope>NUCLEOTIDE SEQUENCE</scope>
    <source>
        <strain evidence="4">CCMP1510</strain>
    </source>
</reference>
<name>A0A7S3K4V4_9STRA</name>
<dbReference type="SMART" id="SM00312">
    <property type="entry name" value="PX"/>
    <property type="match status" value="1"/>
</dbReference>
<evidence type="ECO:0000256" key="2">
    <source>
        <dbReference type="SAM" id="MobiDB-lite"/>
    </source>
</evidence>
<dbReference type="GO" id="GO:0035091">
    <property type="term" value="F:phosphatidylinositol binding"/>
    <property type="evidence" value="ECO:0007669"/>
    <property type="project" value="InterPro"/>
</dbReference>
<protein>
    <recommendedName>
        <fullName evidence="3">PX domain-containing protein</fullName>
    </recommendedName>
</protein>
<proteinExistence type="predicted"/>
<evidence type="ECO:0000256" key="1">
    <source>
        <dbReference type="SAM" id="Coils"/>
    </source>
</evidence>
<dbReference type="AlphaFoldDB" id="A0A7S3K4V4"/>
<accession>A0A7S3K4V4</accession>
<dbReference type="EMBL" id="HBIJ01020682">
    <property type="protein sequence ID" value="CAE0372714.1"/>
    <property type="molecule type" value="Transcribed_RNA"/>
</dbReference>
<feature type="compositionally biased region" description="Acidic residues" evidence="2">
    <location>
        <begin position="84"/>
        <end position="94"/>
    </location>
</feature>
<feature type="compositionally biased region" description="Polar residues" evidence="2">
    <location>
        <begin position="61"/>
        <end position="70"/>
    </location>
</feature>
<evidence type="ECO:0000313" key="4">
    <source>
        <dbReference type="EMBL" id="CAE0372714.1"/>
    </source>
</evidence>
<dbReference type="SUPFAM" id="SSF64268">
    <property type="entry name" value="PX domain"/>
    <property type="match status" value="1"/>
</dbReference>
<keyword evidence="1" id="KW-0175">Coiled coil</keyword>
<dbReference type="CDD" id="cd06093">
    <property type="entry name" value="PX_domain"/>
    <property type="match status" value="1"/>
</dbReference>
<feature type="coiled-coil region" evidence="1">
    <location>
        <begin position="219"/>
        <end position="269"/>
    </location>
</feature>
<dbReference type="GO" id="GO:0005643">
    <property type="term" value="C:nuclear pore"/>
    <property type="evidence" value="ECO:0007669"/>
    <property type="project" value="UniProtKB-ARBA"/>
</dbReference>
<dbReference type="Gene3D" id="3.30.1520.10">
    <property type="entry name" value="Phox-like domain"/>
    <property type="match status" value="1"/>
</dbReference>
<gene>
    <name evidence="4" type="ORF">ALAG00032_LOCUS13499</name>
</gene>
<dbReference type="InterPro" id="IPR001683">
    <property type="entry name" value="PX_dom"/>
</dbReference>